<dbReference type="InterPro" id="IPR058625">
    <property type="entry name" value="MdtA-like_BSH"/>
</dbReference>
<gene>
    <name evidence="4" type="ORF">HNQ73_000435</name>
</gene>
<reference evidence="4 5" key="1">
    <citation type="submission" date="2020-08" db="EMBL/GenBank/DDBJ databases">
        <title>Genomic Encyclopedia of Type Strains, Phase IV (KMG-IV): sequencing the most valuable type-strain genomes for metagenomic binning, comparative biology and taxonomic classification.</title>
        <authorList>
            <person name="Goeker M."/>
        </authorList>
    </citation>
    <scope>NUCLEOTIDE SEQUENCE [LARGE SCALE GENOMIC DNA]</scope>
    <source>
        <strain evidence="4 5">DSM 101465</strain>
    </source>
</reference>
<comment type="caution">
    <text evidence="4">The sequence shown here is derived from an EMBL/GenBank/DDBJ whole genome shotgun (WGS) entry which is preliminary data.</text>
</comment>
<keyword evidence="1" id="KW-0175">Coiled coil</keyword>
<dbReference type="RefSeq" id="WP_210304894.1">
    <property type="nucleotide sequence ID" value="NZ_BMHX01000001.1"/>
</dbReference>
<dbReference type="Gene3D" id="1.10.287.470">
    <property type="entry name" value="Helix hairpin bin"/>
    <property type="match status" value="2"/>
</dbReference>
<evidence type="ECO:0000313" key="4">
    <source>
        <dbReference type="EMBL" id="MBB6166827.1"/>
    </source>
</evidence>
<dbReference type="PANTHER" id="PTHR30367:SF6">
    <property type="entry name" value="SECRETION PROTEIN-RELATED"/>
    <property type="match status" value="1"/>
</dbReference>
<evidence type="ECO:0000313" key="5">
    <source>
        <dbReference type="Proteomes" id="UP000588017"/>
    </source>
</evidence>
<feature type="coiled-coil region" evidence="1">
    <location>
        <begin position="92"/>
        <end position="133"/>
    </location>
</feature>
<dbReference type="PANTHER" id="PTHR30367">
    <property type="entry name" value="P-HYDROXYBENZOIC ACID EFFLUX PUMP SUBUNIT AAEA-RELATED"/>
    <property type="match status" value="1"/>
</dbReference>
<dbReference type="EMBL" id="JACHEH010000001">
    <property type="protein sequence ID" value="MBB6166827.1"/>
    <property type="molecule type" value="Genomic_DNA"/>
</dbReference>
<accession>A0A841K2T4</accession>
<dbReference type="InterPro" id="IPR050393">
    <property type="entry name" value="MFP_Efflux_Pump"/>
</dbReference>
<dbReference type="Proteomes" id="UP000588017">
    <property type="component" value="Unassembled WGS sequence"/>
</dbReference>
<protein>
    <submittedName>
        <fullName evidence="4">Multidrug resistance efflux pump</fullName>
    </submittedName>
</protein>
<feature type="domain" description="p-hydroxybenzoic acid efflux pump subunit AaeA-like beta-barrel" evidence="3">
    <location>
        <begin position="244"/>
        <end position="332"/>
    </location>
</feature>
<evidence type="ECO:0000256" key="1">
    <source>
        <dbReference type="SAM" id="Coils"/>
    </source>
</evidence>
<organism evidence="4 5">
    <name type="scientific">Chelatococcus composti</name>
    <dbReference type="NCBI Taxonomy" id="1743235"/>
    <lineage>
        <taxon>Bacteria</taxon>
        <taxon>Pseudomonadati</taxon>
        <taxon>Pseudomonadota</taxon>
        <taxon>Alphaproteobacteria</taxon>
        <taxon>Hyphomicrobiales</taxon>
        <taxon>Chelatococcaceae</taxon>
        <taxon>Chelatococcus</taxon>
    </lineage>
</organism>
<name>A0A841K2T4_9HYPH</name>
<dbReference type="Gene3D" id="2.40.30.170">
    <property type="match status" value="1"/>
</dbReference>
<sequence length="359" mass="38704">MTDTTRPALTPEQRFRRSVYTATAAGALLLLYAVVADQFMPITPEARVLYDTTRVAPEVSGTVVRVHITNDQRVKAGQVLFEIDPTRYQIAVDAAELALDQAKQTIQQRDADIAEARAAIVSAKATAEEAVRQATRKWELSKRNAVSLSVAETAAAERDAALAAVEVAKARLRASLVQRGEDGPDNLYLREARNKLALARRDLAQTRVVAAEDGVIANMRLRPGDYVAPGTPVLAVVGLNPIIAADFREKALTRVGVGDEALVSFDALPGRVFAGRVASIDAGVAQGQVNADGTLAQTVETDRWIRRAQRVRVNVSLDAPPRLVSGARATVQLVPNGSVIARALAQAQIRLFALVRYVY</sequence>
<evidence type="ECO:0000259" key="2">
    <source>
        <dbReference type="Pfam" id="PF25917"/>
    </source>
</evidence>
<proteinExistence type="predicted"/>
<dbReference type="Pfam" id="PF25917">
    <property type="entry name" value="BSH_RND"/>
    <property type="match status" value="1"/>
</dbReference>
<dbReference type="Gene3D" id="2.40.50.100">
    <property type="match status" value="1"/>
</dbReference>
<dbReference type="AlphaFoldDB" id="A0A841K2T4"/>
<dbReference type="Pfam" id="PF25963">
    <property type="entry name" value="Beta-barrel_AAEA"/>
    <property type="match status" value="1"/>
</dbReference>
<keyword evidence="5" id="KW-1185">Reference proteome</keyword>
<evidence type="ECO:0000259" key="3">
    <source>
        <dbReference type="Pfam" id="PF25963"/>
    </source>
</evidence>
<dbReference type="SUPFAM" id="SSF111369">
    <property type="entry name" value="HlyD-like secretion proteins"/>
    <property type="match status" value="1"/>
</dbReference>
<dbReference type="InterPro" id="IPR058634">
    <property type="entry name" value="AaeA-lik-b-barrel"/>
</dbReference>
<feature type="domain" description="Multidrug resistance protein MdtA-like barrel-sandwich hybrid" evidence="2">
    <location>
        <begin position="53"/>
        <end position="237"/>
    </location>
</feature>